<organism evidence="7 8">
    <name type="scientific">Pseudonocardia benzenivorans</name>
    <dbReference type="NCBI Taxonomy" id="228005"/>
    <lineage>
        <taxon>Bacteria</taxon>
        <taxon>Bacillati</taxon>
        <taxon>Actinomycetota</taxon>
        <taxon>Actinomycetes</taxon>
        <taxon>Pseudonocardiales</taxon>
        <taxon>Pseudonocardiaceae</taxon>
        <taxon>Pseudonocardia</taxon>
    </lineage>
</organism>
<dbReference type="Gene3D" id="3.40.50.300">
    <property type="entry name" value="P-loop containing nucleotide triphosphate hydrolases"/>
    <property type="match status" value="1"/>
</dbReference>
<feature type="region of interest" description="Disordered" evidence="4">
    <location>
        <begin position="1"/>
        <end position="57"/>
    </location>
</feature>
<evidence type="ECO:0000256" key="4">
    <source>
        <dbReference type="SAM" id="MobiDB-lite"/>
    </source>
</evidence>
<keyword evidence="5" id="KW-0812">Transmembrane</keyword>
<sequence length="756" mass="81481">MSEQPMNPPTNDDNTNPDHVETGAGEGGRVLDFPSRPVEPTPPADDPANDQPTAVEPDRFLTGEIMNHPDDTDPDTEDGGRPVLVDPPAARRAEGMLPWIGREIERRPIIAPWLRRRDDIRDATKWATGWAWHAAGFHTVRAPLYAARLAARSPRGAVVALANAGRWVGDAESKPLRDGAIRGGEADQYLRLAAARADRVRARRRLAVVAVLAGAAGLVALDTWAPGWLLGLLAVAAVLVLGKVGTTPDKPVTGRSVVAHKPTRLTSDLVVRALGALGLGEINKAVARGANGITFPAPITRDGPGWRADVDLPYGVTVSDIVERRDRLASGLRRPLGCVWPEPAHDAHAGRLVLWVGDQDMSQAKPRPWPLAAHGQADLFRAVPFGMDQRGRLVSILLMFANVLIGAMPRFGKTFALRVLLLAAALDPNAQLRIFELKGTGDLSPLEGCCHHYASGADDQTIEAAMESLREVYAELNTRAKRIAGLPRELCPENKVTPELAARRELGLFPLVVAIDECQELFSHPDHKDEADRLATGIIKRGPAMGVILILATQRPDAKSLPTGVSSNVGIRFCLRVMGQTENDMVLGTSAYKNGIRATTFGPRDKGIGYLLGAADEPQIVRSAYIDGPTAEAIAGRARALRELAGTITGHAAGERPADERPARSILADVAAVFAPGEDRLWSDTIAARLVQQWPTTYPGTTPATLAALLKPYGLAPAQVWGTDDTGTGRNRRGYLRDDVTTAWEQTERRRRSDNP</sequence>
<gene>
    <name evidence="7" type="ORF">ACFQ34_32895</name>
</gene>
<feature type="domain" description="FtsK" evidence="6">
    <location>
        <begin position="382"/>
        <end position="584"/>
    </location>
</feature>
<evidence type="ECO:0000313" key="7">
    <source>
        <dbReference type="EMBL" id="MFD1238102.1"/>
    </source>
</evidence>
<keyword evidence="7" id="KW-0132">Cell division</keyword>
<dbReference type="PROSITE" id="PS50901">
    <property type="entry name" value="FTSK"/>
    <property type="match status" value="1"/>
</dbReference>
<evidence type="ECO:0000313" key="8">
    <source>
        <dbReference type="Proteomes" id="UP001597182"/>
    </source>
</evidence>
<feature type="region of interest" description="Disordered" evidence="4">
    <location>
        <begin position="63"/>
        <end position="82"/>
    </location>
</feature>
<feature type="binding site" evidence="3">
    <location>
        <begin position="407"/>
        <end position="414"/>
    </location>
    <ligand>
        <name>ATP</name>
        <dbReference type="ChEBI" id="CHEBI:30616"/>
    </ligand>
</feature>
<dbReference type="PANTHER" id="PTHR22683:SF41">
    <property type="entry name" value="DNA TRANSLOCASE FTSK"/>
    <property type="match status" value="1"/>
</dbReference>
<keyword evidence="8" id="KW-1185">Reference proteome</keyword>
<dbReference type="EMBL" id="JBHTMB010000333">
    <property type="protein sequence ID" value="MFD1238102.1"/>
    <property type="molecule type" value="Genomic_DNA"/>
</dbReference>
<evidence type="ECO:0000256" key="3">
    <source>
        <dbReference type="PROSITE-ProRule" id="PRU00289"/>
    </source>
</evidence>
<feature type="region of interest" description="Disordered" evidence="4">
    <location>
        <begin position="720"/>
        <end position="756"/>
    </location>
</feature>
<dbReference type="GO" id="GO:0051301">
    <property type="term" value="P:cell division"/>
    <property type="evidence" value="ECO:0007669"/>
    <property type="project" value="UniProtKB-KW"/>
</dbReference>
<protein>
    <submittedName>
        <fullName evidence="7">Cell division protein FtsK</fullName>
    </submittedName>
</protein>
<dbReference type="SUPFAM" id="SSF52540">
    <property type="entry name" value="P-loop containing nucleoside triphosphate hydrolases"/>
    <property type="match status" value="1"/>
</dbReference>
<accession>A0ABW3VSD9</accession>
<feature type="transmembrane region" description="Helical" evidence="5">
    <location>
        <begin position="205"/>
        <end position="221"/>
    </location>
</feature>
<dbReference type="InterPro" id="IPR050206">
    <property type="entry name" value="FtsK/SpoIIIE/SftA"/>
</dbReference>
<evidence type="ECO:0000256" key="2">
    <source>
        <dbReference type="ARBA" id="ARBA00022840"/>
    </source>
</evidence>
<dbReference type="InterPro" id="IPR002543">
    <property type="entry name" value="FtsK_dom"/>
</dbReference>
<keyword evidence="5" id="KW-0472">Membrane</keyword>
<keyword evidence="2 3" id="KW-0067">ATP-binding</keyword>
<keyword evidence="5" id="KW-1133">Transmembrane helix</keyword>
<name>A0ABW3VSD9_9PSEU</name>
<dbReference type="Proteomes" id="UP001597182">
    <property type="component" value="Unassembled WGS sequence"/>
</dbReference>
<dbReference type="InterPro" id="IPR027417">
    <property type="entry name" value="P-loop_NTPase"/>
</dbReference>
<proteinExistence type="predicted"/>
<keyword evidence="7" id="KW-0131">Cell cycle</keyword>
<dbReference type="RefSeq" id="WP_346092936.1">
    <property type="nucleotide sequence ID" value="NZ_BAABKS010000066.1"/>
</dbReference>
<keyword evidence="1 3" id="KW-0547">Nucleotide-binding</keyword>
<reference evidence="8" key="1">
    <citation type="journal article" date="2019" name="Int. J. Syst. Evol. Microbiol.">
        <title>The Global Catalogue of Microorganisms (GCM) 10K type strain sequencing project: providing services to taxonomists for standard genome sequencing and annotation.</title>
        <authorList>
            <consortium name="The Broad Institute Genomics Platform"/>
            <consortium name="The Broad Institute Genome Sequencing Center for Infectious Disease"/>
            <person name="Wu L."/>
            <person name="Ma J."/>
        </authorList>
    </citation>
    <scope>NUCLEOTIDE SEQUENCE [LARGE SCALE GENOMIC DNA]</scope>
    <source>
        <strain evidence="8">CCUG 49018</strain>
    </source>
</reference>
<evidence type="ECO:0000256" key="5">
    <source>
        <dbReference type="SAM" id="Phobius"/>
    </source>
</evidence>
<feature type="compositionally biased region" description="Basic and acidic residues" evidence="4">
    <location>
        <begin position="735"/>
        <end position="756"/>
    </location>
</feature>
<evidence type="ECO:0000259" key="6">
    <source>
        <dbReference type="PROSITE" id="PS50901"/>
    </source>
</evidence>
<dbReference type="PANTHER" id="PTHR22683">
    <property type="entry name" value="SPORULATION PROTEIN RELATED"/>
    <property type="match status" value="1"/>
</dbReference>
<comment type="caution">
    <text evidence="7">The sequence shown here is derived from an EMBL/GenBank/DDBJ whole genome shotgun (WGS) entry which is preliminary data.</text>
</comment>
<evidence type="ECO:0000256" key="1">
    <source>
        <dbReference type="ARBA" id="ARBA00022741"/>
    </source>
</evidence>